<dbReference type="EMBL" id="JBJQOH010000007">
    <property type="protein sequence ID" value="KAL3679789.1"/>
    <property type="molecule type" value="Genomic_DNA"/>
</dbReference>
<protein>
    <submittedName>
        <fullName evidence="1">Uncharacterized protein</fullName>
    </submittedName>
</protein>
<sequence length="133" mass="14311">MYSIAVTQSEERSFLSFEVKSAKVPNLCHIRNMKLQSSVNFRLRLNLRLLDLRLVQRHRAVTNPVMATKKLVTSDACRGLDAPVTAAGPGAGAEDGASIAVATPRLEMTTAAIITLAAADFMVDAVLRKPGCT</sequence>
<keyword evidence="2" id="KW-1185">Reference proteome</keyword>
<evidence type="ECO:0000313" key="1">
    <source>
        <dbReference type="EMBL" id="KAL3679789.1"/>
    </source>
</evidence>
<dbReference type="Proteomes" id="UP001633002">
    <property type="component" value="Unassembled WGS sequence"/>
</dbReference>
<evidence type="ECO:0000313" key="2">
    <source>
        <dbReference type="Proteomes" id="UP001633002"/>
    </source>
</evidence>
<accession>A0ABD3GRN3</accession>
<comment type="caution">
    <text evidence="1">The sequence shown here is derived from an EMBL/GenBank/DDBJ whole genome shotgun (WGS) entry which is preliminary data.</text>
</comment>
<dbReference type="AlphaFoldDB" id="A0ABD3GRN3"/>
<gene>
    <name evidence="1" type="ORF">R1sor_022745</name>
</gene>
<reference evidence="1 2" key="1">
    <citation type="submission" date="2024-09" db="EMBL/GenBank/DDBJ databases">
        <title>Chromosome-scale assembly of Riccia sorocarpa.</title>
        <authorList>
            <person name="Paukszto L."/>
        </authorList>
    </citation>
    <scope>NUCLEOTIDE SEQUENCE [LARGE SCALE GENOMIC DNA]</scope>
    <source>
        <strain evidence="1">LP-2024</strain>
        <tissue evidence="1">Aerial parts of the thallus</tissue>
    </source>
</reference>
<proteinExistence type="predicted"/>
<organism evidence="1 2">
    <name type="scientific">Riccia sorocarpa</name>
    <dbReference type="NCBI Taxonomy" id="122646"/>
    <lineage>
        <taxon>Eukaryota</taxon>
        <taxon>Viridiplantae</taxon>
        <taxon>Streptophyta</taxon>
        <taxon>Embryophyta</taxon>
        <taxon>Marchantiophyta</taxon>
        <taxon>Marchantiopsida</taxon>
        <taxon>Marchantiidae</taxon>
        <taxon>Marchantiales</taxon>
        <taxon>Ricciaceae</taxon>
        <taxon>Riccia</taxon>
    </lineage>
</organism>
<name>A0ABD3GRN3_9MARC</name>